<reference evidence="1" key="1">
    <citation type="submission" date="2021-06" db="EMBL/GenBank/DDBJ databases">
        <authorList>
            <person name="Kallberg Y."/>
            <person name="Tangrot J."/>
            <person name="Rosling A."/>
        </authorList>
    </citation>
    <scope>NUCLEOTIDE SEQUENCE</scope>
    <source>
        <strain evidence="1">IL203A</strain>
    </source>
</reference>
<evidence type="ECO:0000313" key="1">
    <source>
        <dbReference type="EMBL" id="CAG8662824.1"/>
    </source>
</evidence>
<sequence>RYSTSVVSLGDIRHRKNVFKEPDSPSIHDLPDDDLLMYGTKENGVKSISKFLTGISTSDVCNFLGLIVVSIIVRLYRLDHPSSAVFDEMHFMTLASKYIRRTFFIDVHPPLAKLLIALSGFLSGYDGILDLENENEFSGSNYPYVTMRLISGILGVFIIPISYLTIKLSGFSTTAAFLVSALLIFENGLVTQSRLILLDSPLIASTAFTMLMWVKFHNEQK</sequence>
<dbReference type="EMBL" id="CAJVPU010017962">
    <property type="protein sequence ID" value="CAG8662824.1"/>
    <property type="molecule type" value="Genomic_DNA"/>
</dbReference>
<gene>
    <name evidence="1" type="ORF">DHETER_LOCUS9833</name>
</gene>
<comment type="caution">
    <text evidence="1">The sequence shown here is derived from an EMBL/GenBank/DDBJ whole genome shotgun (WGS) entry which is preliminary data.</text>
</comment>
<accession>A0ACA9NLA8</accession>
<proteinExistence type="predicted"/>
<name>A0ACA9NLA8_9GLOM</name>
<feature type="non-terminal residue" evidence="1">
    <location>
        <position position="221"/>
    </location>
</feature>
<protein>
    <submittedName>
        <fullName evidence="1">11191_t:CDS:1</fullName>
    </submittedName>
</protein>
<keyword evidence="2" id="KW-1185">Reference proteome</keyword>
<evidence type="ECO:0000313" key="2">
    <source>
        <dbReference type="Proteomes" id="UP000789702"/>
    </source>
</evidence>
<organism evidence="1 2">
    <name type="scientific">Dentiscutata heterogama</name>
    <dbReference type="NCBI Taxonomy" id="1316150"/>
    <lineage>
        <taxon>Eukaryota</taxon>
        <taxon>Fungi</taxon>
        <taxon>Fungi incertae sedis</taxon>
        <taxon>Mucoromycota</taxon>
        <taxon>Glomeromycotina</taxon>
        <taxon>Glomeromycetes</taxon>
        <taxon>Diversisporales</taxon>
        <taxon>Gigasporaceae</taxon>
        <taxon>Dentiscutata</taxon>
    </lineage>
</organism>
<feature type="non-terminal residue" evidence="1">
    <location>
        <position position="1"/>
    </location>
</feature>
<dbReference type="Proteomes" id="UP000789702">
    <property type="component" value="Unassembled WGS sequence"/>
</dbReference>